<evidence type="ECO:0000313" key="6">
    <source>
        <dbReference type="EMBL" id="TDP07585.1"/>
    </source>
</evidence>
<dbReference type="EMBL" id="SNXE01000007">
    <property type="protein sequence ID" value="TDP07585.1"/>
    <property type="molecule type" value="Genomic_DNA"/>
</dbReference>
<dbReference type="AlphaFoldDB" id="A0A4V3CJ08"/>
<dbReference type="GO" id="GO:0008483">
    <property type="term" value="F:transaminase activity"/>
    <property type="evidence" value="ECO:0007669"/>
    <property type="project" value="TreeGrafter"/>
</dbReference>
<dbReference type="PIRSF" id="PIRSF000390">
    <property type="entry name" value="PLP_StrS"/>
    <property type="match status" value="1"/>
</dbReference>
<name>A0A4V3CJ08_9BURK</name>
<accession>A0A4V3CJ08</accession>
<feature type="modified residue" description="N6-(pyridoxal phosphate)lysine" evidence="4">
    <location>
        <position position="190"/>
    </location>
</feature>
<dbReference type="PANTHER" id="PTHR30244:SF36">
    <property type="entry name" value="3-OXO-GLUCOSE-6-PHOSPHATE:GLUTAMATE AMINOTRANSFERASE"/>
    <property type="match status" value="1"/>
</dbReference>
<sequence length="374" mass="40570">MADTVHVPFADLHAQYLTIKSDIDAVIADVIRTSAFIRGPYVDKFEAAFADMMNAKHCVSCANGTDSLYIAMHALGVKPGDEVIAPAHSWISTTETITQAGGKVVFCDTDPLTHTIDTSKLAALVTPRTVGVIPVHIYGQPADMDPIMAIAKQHGLWILEDCAQSHLARYKGRLVGTFGNAASFSFYPGKNLGAMGDAGAVTTNDPELAKRMAMFARHGGLTKGDHQIEGINSRLDGLQAAILSVKLPHLPKWTRARQHWANVYTERLSGIPGVSVPAVAEGREPVWHLYVIRHERRDALAAHLKSKGIQTVINYPTALPFLPCYAPMGHKPSDFPNAHRDQSRILSLPIFPEMTEAQIDAVVEAIRSFDGAAA</sequence>
<dbReference type="InterPro" id="IPR015424">
    <property type="entry name" value="PyrdxlP-dep_Trfase"/>
</dbReference>
<dbReference type="InterPro" id="IPR015421">
    <property type="entry name" value="PyrdxlP-dep_Trfase_major"/>
</dbReference>
<dbReference type="OrthoDB" id="9804264at2"/>
<comment type="similarity">
    <text evidence="2 5">Belongs to the DegT/DnrJ/EryC1 family.</text>
</comment>
<evidence type="ECO:0000256" key="3">
    <source>
        <dbReference type="PIRSR" id="PIRSR000390-1"/>
    </source>
</evidence>
<dbReference type="SUPFAM" id="SSF53383">
    <property type="entry name" value="PLP-dependent transferases"/>
    <property type="match status" value="1"/>
</dbReference>
<evidence type="ECO:0000313" key="7">
    <source>
        <dbReference type="Proteomes" id="UP000295357"/>
    </source>
</evidence>
<keyword evidence="1 4" id="KW-0663">Pyridoxal phosphate</keyword>
<dbReference type="Pfam" id="PF01041">
    <property type="entry name" value="DegT_DnrJ_EryC1"/>
    <property type="match status" value="1"/>
</dbReference>
<evidence type="ECO:0000256" key="5">
    <source>
        <dbReference type="RuleBase" id="RU004508"/>
    </source>
</evidence>
<dbReference type="Gene3D" id="3.90.1150.10">
    <property type="entry name" value="Aspartate Aminotransferase, domain 1"/>
    <property type="match status" value="1"/>
</dbReference>
<comment type="caution">
    <text evidence="6">The sequence shown here is derived from an EMBL/GenBank/DDBJ whole genome shotgun (WGS) entry which is preliminary data.</text>
</comment>
<proteinExistence type="inferred from homology"/>
<dbReference type="Proteomes" id="UP000295357">
    <property type="component" value="Unassembled WGS sequence"/>
</dbReference>
<dbReference type="GO" id="GO:0030170">
    <property type="term" value="F:pyridoxal phosphate binding"/>
    <property type="evidence" value="ECO:0007669"/>
    <property type="project" value="TreeGrafter"/>
</dbReference>
<dbReference type="RefSeq" id="WP_133604381.1">
    <property type="nucleotide sequence ID" value="NZ_JAUFPJ010000008.1"/>
</dbReference>
<dbReference type="PANTHER" id="PTHR30244">
    <property type="entry name" value="TRANSAMINASE"/>
    <property type="match status" value="1"/>
</dbReference>
<dbReference type="InterPro" id="IPR015422">
    <property type="entry name" value="PyrdxlP-dep_Trfase_small"/>
</dbReference>
<keyword evidence="7" id="KW-1185">Reference proteome</keyword>
<dbReference type="GO" id="GO:0000271">
    <property type="term" value="P:polysaccharide biosynthetic process"/>
    <property type="evidence" value="ECO:0007669"/>
    <property type="project" value="TreeGrafter"/>
</dbReference>
<dbReference type="InterPro" id="IPR000653">
    <property type="entry name" value="DegT/StrS_aminotransferase"/>
</dbReference>
<dbReference type="Gene3D" id="3.40.640.10">
    <property type="entry name" value="Type I PLP-dependent aspartate aminotransferase-like (Major domain)"/>
    <property type="match status" value="1"/>
</dbReference>
<evidence type="ECO:0000256" key="1">
    <source>
        <dbReference type="ARBA" id="ARBA00022898"/>
    </source>
</evidence>
<organism evidence="6 7">
    <name type="scientific">Roseateles asaccharophilus</name>
    <dbReference type="NCBI Taxonomy" id="582607"/>
    <lineage>
        <taxon>Bacteria</taxon>
        <taxon>Pseudomonadati</taxon>
        <taxon>Pseudomonadota</taxon>
        <taxon>Betaproteobacteria</taxon>
        <taxon>Burkholderiales</taxon>
        <taxon>Sphaerotilaceae</taxon>
        <taxon>Roseateles</taxon>
    </lineage>
</organism>
<protein>
    <submittedName>
        <fullName evidence="6">dTDP-4-amino-4,6-dideoxygalactose transaminase</fullName>
    </submittedName>
</protein>
<evidence type="ECO:0000256" key="4">
    <source>
        <dbReference type="PIRSR" id="PIRSR000390-2"/>
    </source>
</evidence>
<dbReference type="CDD" id="cd00616">
    <property type="entry name" value="AHBA_syn"/>
    <property type="match status" value="1"/>
</dbReference>
<evidence type="ECO:0000256" key="2">
    <source>
        <dbReference type="ARBA" id="ARBA00037999"/>
    </source>
</evidence>
<reference evidence="6 7" key="1">
    <citation type="submission" date="2019-03" db="EMBL/GenBank/DDBJ databases">
        <title>Genomic Encyclopedia of Type Strains, Phase IV (KMG-IV): sequencing the most valuable type-strain genomes for metagenomic binning, comparative biology and taxonomic classification.</title>
        <authorList>
            <person name="Goeker M."/>
        </authorList>
    </citation>
    <scope>NUCLEOTIDE SEQUENCE [LARGE SCALE GENOMIC DNA]</scope>
    <source>
        <strain evidence="6 7">DSM 25082</strain>
    </source>
</reference>
<gene>
    <name evidence="6" type="ORF">DFR39_107118</name>
</gene>
<feature type="active site" description="Proton acceptor" evidence="3">
    <location>
        <position position="190"/>
    </location>
</feature>